<dbReference type="PANTHER" id="PTHR23416">
    <property type="entry name" value="SIALIC ACID SYNTHASE-RELATED"/>
    <property type="match status" value="1"/>
</dbReference>
<protein>
    <recommendedName>
        <fullName evidence="6">Acetyltransferase</fullName>
    </recommendedName>
</protein>
<dbReference type="SUPFAM" id="SSF51161">
    <property type="entry name" value="Trimeric LpxA-like enzymes"/>
    <property type="match status" value="1"/>
</dbReference>
<dbReference type="EMBL" id="BLXX01000004">
    <property type="protein sequence ID" value="GFO59345.1"/>
    <property type="molecule type" value="Genomic_DNA"/>
</dbReference>
<dbReference type="InterPro" id="IPR011004">
    <property type="entry name" value="Trimer_LpxA-like_sf"/>
</dbReference>
<keyword evidence="3" id="KW-0012">Acyltransferase</keyword>
<dbReference type="PANTHER" id="PTHR23416:SF78">
    <property type="entry name" value="LIPOPOLYSACCHARIDE BIOSYNTHESIS O-ACETYL TRANSFERASE WBBJ-RELATED"/>
    <property type="match status" value="1"/>
</dbReference>
<evidence type="ECO:0000256" key="1">
    <source>
        <dbReference type="ARBA" id="ARBA00022679"/>
    </source>
</evidence>
<dbReference type="Gene3D" id="2.160.10.10">
    <property type="entry name" value="Hexapeptide repeat proteins"/>
    <property type="match status" value="1"/>
</dbReference>
<keyword evidence="5" id="KW-1185">Reference proteome</keyword>
<evidence type="ECO:0000313" key="4">
    <source>
        <dbReference type="EMBL" id="GFO59345.1"/>
    </source>
</evidence>
<organism evidence="4 5">
    <name type="scientific">Geomonas silvestris</name>
    <dbReference type="NCBI Taxonomy" id="2740184"/>
    <lineage>
        <taxon>Bacteria</taxon>
        <taxon>Pseudomonadati</taxon>
        <taxon>Thermodesulfobacteriota</taxon>
        <taxon>Desulfuromonadia</taxon>
        <taxon>Geobacterales</taxon>
        <taxon>Geobacteraceae</taxon>
        <taxon>Geomonas</taxon>
    </lineage>
</organism>
<accession>A0A6V8MH91</accession>
<sequence>MRARLVARLVAAAQAPRILKYRLLSDCRMLGRPELLQPVQLTGRGEICFEGRVKIGVFPSPYFFNGYAYLEARNPGARISIGDGTWINNNFVAISEHKSITIGKNVLIGTFVEIFDSNFHGLEPERRRVSSPDEAAAVVVEDNVFIGSNVKILRGVTVGRDSVIANGSLVTRSLPPRVVAGGNPARVLKQL</sequence>
<evidence type="ECO:0000256" key="2">
    <source>
        <dbReference type="ARBA" id="ARBA00022737"/>
    </source>
</evidence>
<dbReference type="InterPro" id="IPR018357">
    <property type="entry name" value="Hexapep_transf_CS"/>
</dbReference>
<dbReference type="PROSITE" id="PS00101">
    <property type="entry name" value="HEXAPEP_TRANSFERASES"/>
    <property type="match status" value="1"/>
</dbReference>
<dbReference type="InterPro" id="IPR051159">
    <property type="entry name" value="Hexapeptide_acetyltransf"/>
</dbReference>
<keyword evidence="1" id="KW-0808">Transferase</keyword>
<reference evidence="5" key="1">
    <citation type="submission" date="2020-06" db="EMBL/GenBank/DDBJ databases">
        <title>Draft genomic sequence of Geomonas sp. Red330.</title>
        <authorList>
            <person name="Itoh H."/>
            <person name="Zhenxing X."/>
            <person name="Ushijima N."/>
            <person name="Masuda Y."/>
            <person name="Shiratori Y."/>
            <person name="Senoo K."/>
        </authorList>
    </citation>
    <scope>NUCLEOTIDE SEQUENCE [LARGE SCALE GENOMIC DNA]</scope>
    <source>
        <strain evidence="5">Red330</strain>
    </source>
</reference>
<evidence type="ECO:0008006" key="6">
    <source>
        <dbReference type="Google" id="ProtNLM"/>
    </source>
</evidence>
<proteinExistence type="predicted"/>
<dbReference type="Proteomes" id="UP000556026">
    <property type="component" value="Unassembled WGS sequence"/>
</dbReference>
<keyword evidence="2" id="KW-0677">Repeat</keyword>
<dbReference type="InterPro" id="IPR001451">
    <property type="entry name" value="Hexapep"/>
</dbReference>
<gene>
    <name evidence="4" type="ORF">GMST_16700</name>
</gene>
<dbReference type="CDD" id="cd04647">
    <property type="entry name" value="LbH_MAT_like"/>
    <property type="match status" value="1"/>
</dbReference>
<dbReference type="GO" id="GO:0016746">
    <property type="term" value="F:acyltransferase activity"/>
    <property type="evidence" value="ECO:0007669"/>
    <property type="project" value="UniProtKB-KW"/>
</dbReference>
<name>A0A6V8MH91_9BACT</name>
<evidence type="ECO:0000256" key="3">
    <source>
        <dbReference type="ARBA" id="ARBA00023315"/>
    </source>
</evidence>
<evidence type="ECO:0000313" key="5">
    <source>
        <dbReference type="Proteomes" id="UP000556026"/>
    </source>
</evidence>
<comment type="caution">
    <text evidence="4">The sequence shown here is derived from an EMBL/GenBank/DDBJ whole genome shotgun (WGS) entry which is preliminary data.</text>
</comment>
<dbReference type="AlphaFoldDB" id="A0A6V8MH91"/>
<dbReference type="Pfam" id="PF00132">
    <property type="entry name" value="Hexapep"/>
    <property type="match status" value="1"/>
</dbReference>